<evidence type="ECO:0000256" key="4">
    <source>
        <dbReference type="ARBA" id="ARBA00022842"/>
    </source>
</evidence>
<keyword evidence="2 9" id="KW-0813">Transport</keyword>
<dbReference type="EMBL" id="CAKLBC010000171">
    <property type="protein sequence ID" value="CAH0485066.1"/>
    <property type="molecule type" value="Genomic_DNA"/>
</dbReference>
<keyword evidence="3 9" id="KW-0812">Transmembrane</keyword>
<dbReference type="SUPFAM" id="SSF144083">
    <property type="entry name" value="Magnesium transport protein CorA, transmembrane region"/>
    <property type="match status" value="1"/>
</dbReference>
<dbReference type="Gene3D" id="1.20.58.340">
    <property type="entry name" value="Magnesium transport protein CorA, transmembrane region"/>
    <property type="match status" value="1"/>
</dbReference>
<evidence type="ECO:0000256" key="1">
    <source>
        <dbReference type="ARBA" id="ARBA00004141"/>
    </source>
</evidence>
<proteinExistence type="inferred from homology"/>
<evidence type="ECO:0000256" key="5">
    <source>
        <dbReference type="ARBA" id="ARBA00022946"/>
    </source>
</evidence>
<keyword evidence="9" id="KW-0496">Mitochondrion</keyword>
<dbReference type="GO" id="GO:0005743">
    <property type="term" value="C:mitochondrial inner membrane"/>
    <property type="evidence" value="ECO:0007669"/>
    <property type="project" value="UniProtKB-SubCell"/>
</dbReference>
<keyword evidence="4 9" id="KW-0460">Magnesium</keyword>
<evidence type="ECO:0000313" key="11">
    <source>
        <dbReference type="EMBL" id="CAI5733981.1"/>
    </source>
</evidence>
<gene>
    <name evidence="10" type="ORF">PFR001_LOCUS792</name>
    <name evidence="11" type="ORF">PFR002_LOCUS7350</name>
</gene>
<keyword evidence="8 9" id="KW-0472">Membrane</keyword>
<reference evidence="11" key="2">
    <citation type="submission" date="2022-12" db="EMBL/GenBank/DDBJ databases">
        <authorList>
            <person name="Webb A."/>
        </authorList>
    </citation>
    <scope>NUCLEOTIDE SEQUENCE</scope>
    <source>
        <strain evidence="11">Pf2</strain>
    </source>
</reference>
<evidence type="ECO:0000256" key="9">
    <source>
        <dbReference type="RuleBase" id="RU366042"/>
    </source>
</evidence>
<evidence type="ECO:0000256" key="3">
    <source>
        <dbReference type="ARBA" id="ARBA00022692"/>
    </source>
</evidence>
<organism evidence="11 13">
    <name type="scientific">Peronospora farinosa</name>
    <dbReference type="NCBI Taxonomy" id="134698"/>
    <lineage>
        <taxon>Eukaryota</taxon>
        <taxon>Sar</taxon>
        <taxon>Stramenopiles</taxon>
        <taxon>Oomycota</taxon>
        <taxon>Peronosporomycetes</taxon>
        <taxon>Peronosporales</taxon>
        <taxon>Peronosporaceae</taxon>
        <taxon>Peronospora</taxon>
    </lineage>
</organism>
<dbReference type="Pfam" id="PF22099">
    <property type="entry name" value="MRS2-like"/>
    <property type="match status" value="1"/>
</dbReference>
<feature type="transmembrane region" description="Helical" evidence="9">
    <location>
        <begin position="419"/>
        <end position="442"/>
    </location>
</feature>
<dbReference type="Proteomes" id="UP001157938">
    <property type="component" value="Unassembled WGS sequence"/>
</dbReference>
<dbReference type="InterPro" id="IPR039204">
    <property type="entry name" value="MRS2-like"/>
</dbReference>
<dbReference type="AlphaFoldDB" id="A0AAV0UAE6"/>
<evidence type="ECO:0000256" key="7">
    <source>
        <dbReference type="ARBA" id="ARBA00023065"/>
    </source>
</evidence>
<dbReference type="CDD" id="cd12823">
    <property type="entry name" value="Mrs2_Mfm1p-like"/>
    <property type="match status" value="1"/>
</dbReference>
<sequence length="450" mass="50630">MRSEGEDDASLLPLLGGALEQQVNDHINPAIAYGTYQHAVGIRSTKTVVLGGSSLNSAKKFECQFDAGPKNSRVLVMIFDREGRPTFKEMSRQEVLRMTQEAAEPKEKVVSEDMSSPNLEKLFPPLRRRSSLTSVSVRRLGQQSRTASQQDLYTPVSVQLVHSRDIRKMENAFSVTNEPRITVRKQAILISADPLRAIILRDTCLIYVPDEADTLLLILESKFAESTLEDNAPFEFRALEALLSTLSRYFELQYEELSPAVIGAVDGLMHGGLDARKLEKLRELKNTVNEFEAHVDGVRRVLMMLLDNEENLRLLFLTKLYNEPNLLSDLWSIDGEEIEVLIENYLQDIFSTRTKSELLQHRISNAESLVMMQLDSMRNYLLGVDLIVSIVVISISIGTFITGIFGMNLHSGLESTDGWFLSVAIFTVLLSLILTIIGIFYFKLKGVLLQ</sequence>
<keyword evidence="12" id="KW-1185">Reference proteome</keyword>
<dbReference type="PANTHER" id="PTHR13890">
    <property type="entry name" value="RNA SPLICING PROTEIN MRS2, MITOCHONDRIAL"/>
    <property type="match status" value="1"/>
</dbReference>
<keyword evidence="9" id="KW-0999">Mitochondrion inner membrane</keyword>
<accession>A0AAV0UAE6</accession>
<evidence type="ECO:0000313" key="13">
    <source>
        <dbReference type="Proteomes" id="UP001159659"/>
    </source>
</evidence>
<dbReference type="PANTHER" id="PTHR13890:SF0">
    <property type="entry name" value="MAGNESIUM TRANSPORTER MRS2 HOMOLOG, MITOCHONDRIAL"/>
    <property type="match status" value="1"/>
</dbReference>
<dbReference type="Gene3D" id="2.40.128.330">
    <property type="match status" value="1"/>
</dbReference>
<name>A0AAV0UAE6_9STRA</name>
<keyword evidence="7 9" id="KW-0406">Ion transport</keyword>
<dbReference type="GO" id="GO:0015095">
    <property type="term" value="F:magnesium ion transmembrane transporter activity"/>
    <property type="evidence" value="ECO:0007669"/>
    <property type="project" value="TreeGrafter"/>
</dbReference>
<keyword evidence="6 9" id="KW-1133">Transmembrane helix</keyword>
<dbReference type="InterPro" id="IPR045863">
    <property type="entry name" value="CorA_TM1_TM2"/>
</dbReference>
<comment type="subcellular location">
    <subcellularLocation>
        <location evidence="1">Membrane</location>
        <topology evidence="1">Multi-pass membrane protein</topology>
    </subcellularLocation>
    <subcellularLocation>
        <location evidence="9">Mitochondrion inner membrane</location>
        <topology evidence="9">Multi-pass membrane protein</topology>
    </subcellularLocation>
</comment>
<reference evidence="10 12" key="1">
    <citation type="submission" date="2021-11" db="EMBL/GenBank/DDBJ databases">
        <authorList>
            <person name="Islam A."/>
            <person name="Islam S."/>
            <person name="Flora M.S."/>
            <person name="Rahman M."/>
            <person name="Ziaur R.M."/>
            <person name="Epstein J.H."/>
            <person name="Hassan M."/>
            <person name="Klassen M."/>
            <person name="Woodard K."/>
            <person name="Webb A."/>
            <person name="Webby R.J."/>
            <person name="El Zowalaty M.E."/>
        </authorList>
    </citation>
    <scope>NUCLEOTIDE SEQUENCE [LARGE SCALE GENOMIC DNA]</scope>
    <source>
        <strain evidence="10">Pf1</strain>
    </source>
</reference>
<dbReference type="EMBL" id="CANTFK010000943">
    <property type="protein sequence ID" value="CAI5733981.1"/>
    <property type="molecule type" value="Genomic_DNA"/>
</dbReference>
<evidence type="ECO:0000313" key="10">
    <source>
        <dbReference type="EMBL" id="CAH0485066.1"/>
    </source>
</evidence>
<comment type="caution">
    <text evidence="11">The sequence shown here is derived from an EMBL/GenBank/DDBJ whole genome shotgun (WGS) entry which is preliminary data.</text>
</comment>
<evidence type="ECO:0000256" key="6">
    <source>
        <dbReference type="ARBA" id="ARBA00022989"/>
    </source>
</evidence>
<comment type="similarity">
    <text evidence="9">Belongs to the CorA metal ion transporter (MIT) (TC 1.A.35) family.</text>
</comment>
<evidence type="ECO:0000256" key="2">
    <source>
        <dbReference type="ARBA" id="ARBA00022448"/>
    </source>
</evidence>
<keyword evidence="5" id="KW-0809">Transit peptide</keyword>
<protein>
    <recommendedName>
        <fullName evidence="9">Magnesium transporter</fullName>
    </recommendedName>
</protein>
<evidence type="ECO:0000313" key="12">
    <source>
        <dbReference type="Proteomes" id="UP001157938"/>
    </source>
</evidence>
<feature type="transmembrane region" description="Helical" evidence="9">
    <location>
        <begin position="380"/>
        <end position="407"/>
    </location>
</feature>
<dbReference type="Proteomes" id="UP001159659">
    <property type="component" value="Unassembled WGS sequence"/>
</dbReference>
<dbReference type="FunFam" id="1.20.58.340:FF:000025">
    <property type="entry name" value="CorA Metal Ion Transporter (MIT) Family"/>
    <property type="match status" value="1"/>
</dbReference>
<evidence type="ECO:0000256" key="8">
    <source>
        <dbReference type="ARBA" id="ARBA00023136"/>
    </source>
</evidence>